<reference evidence="2" key="1">
    <citation type="submission" date="2020-10" db="EMBL/GenBank/DDBJ databases">
        <authorList>
            <person name="Gilroy R."/>
        </authorList>
    </citation>
    <scope>NUCLEOTIDE SEQUENCE</scope>
    <source>
        <strain evidence="2">10532</strain>
    </source>
</reference>
<keyword evidence="1" id="KW-0812">Transmembrane</keyword>
<keyword evidence="1" id="KW-1133">Transmembrane helix</keyword>
<dbReference type="Proteomes" id="UP000823638">
    <property type="component" value="Unassembled WGS sequence"/>
</dbReference>
<accession>A0A9D9HP02</accession>
<proteinExistence type="predicted"/>
<gene>
    <name evidence="2" type="ORF">IAA81_04980</name>
</gene>
<sequence>MYKKLRQFRCLFLFDFKTLILTPFFLLILVIFFVVSGVLFFFPGGFFIKNTSSFDGLFSSFMNISTIVIPLSVNSVWIKEKLSGTKELLLSYPLDDYLTVLSKNLAGIFSSFVLILPTLFYPVVLWPVGNFSPGILFTQYTGLICLFIFQVSLSLFVSELFTIRFVKLSGAVSYSISLFLSFFIIVFLYILHYIPVLTGVSDRFALVLDWISPVYRFSEFNRGIMDTSNIFYFLIGALFFILLQERLLFFTRRRLR</sequence>
<feature type="transmembrane region" description="Helical" evidence="1">
    <location>
        <begin position="57"/>
        <end position="77"/>
    </location>
</feature>
<feature type="transmembrane region" description="Helical" evidence="1">
    <location>
        <begin position="20"/>
        <end position="42"/>
    </location>
</feature>
<keyword evidence="1" id="KW-0472">Membrane</keyword>
<dbReference type="EMBL" id="JADIMM010000070">
    <property type="protein sequence ID" value="MBO8457567.1"/>
    <property type="molecule type" value="Genomic_DNA"/>
</dbReference>
<feature type="transmembrane region" description="Helical" evidence="1">
    <location>
        <begin position="174"/>
        <end position="194"/>
    </location>
</feature>
<evidence type="ECO:0000256" key="1">
    <source>
        <dbReference type="SAM" id="Phobius"/>
    </source>
</evidence>
<protein>
    <recommendedName>
        <fullName evidence="4">ABC transporter permease</fullName>
    </recommendedName>
</protein>
<name>A0A9D9HP02_9SPIR</name>
<dbReference type="AlphaFoldDB" id="A0A9D9HP02"/>
<evidence type="ECO:0000313" key="2">
    <source>
        <dbReference type="EMBL" id="MBO8457567.1"/>
    </source>
</evidence>
<feature type="transmembrane region" description="Helical" evidence="1">
    <location>
        <begin position="97"/>
        <end position="120"/>
    </location>
</feature>
<comment type="caution">
    <text evidence="2">The sequence shown here is derived from an EMBL/GenBank/DDBJ whole genome shotgun (WGS) entry which is preliminary data.</text>
</comment>
<feature type="transmembrane region" description="Helical" evidence="1">
    <location>
        <begin position="230"/>
        <end position="249"/>
    </location>
</feature>
<feature type="transmembrane region" description="Helical" evidence="1">
    <location>
        <begin position="140"/>
        <end position="162"/>
    </location>
</feature>
<evidence type="ECO:0000313" key="3">
    <source>
        <dbReference type="Proteomes" id="UP000823638"/>
    </source>
</evidence>
<evidence type="ECO:0008006" key="4">
    <source>
        <dbReference type="Google" id="ProtNLM"/>
    </source>
</evidence>
<reference evidence="2" key="2">
    <citation type="journal article" date="2021" name="PeerJ">
        <title>Extensive microbial diversity within the chicken gut microbiome revealed by metagenomics and culture.</title>
        <authorList>
            <person name="Gilroy R."/>
            <person name="Ravi A."/>
            <person name="Getino M."/>
            <person name="Pursley I."/>
            <person name="Horton D.L."/>
            <person name="Alikhan N.F."/>
            <person name="Baker D."/>
            <person name="Gharbi K."/>
            <person name="Hall N."/>
            <person name="Watson M."/>
            <person name="Adriaenssens E.M."/>
            <person name="Foster-Nyarko E."/>
            <person name="Jarju S."/>
            <person name="Secka A."/>
            <person name="Antonio M."/>
            <person name="Oren A."/>
            <person name="Chaudhuri R.R."/>
            <person name="La Ragione R."/>
            <person name="Hildebrand F."/>
            <person name="Pallen M.J."/>
        </authorList>
    </citation>
    <scope>NUCLEOTIDE SEQUENCE</scope>
    <source>
        <strain evidence="2">10532</strain>
    </source>
</reference>
<organism evidence="2 3">
    <name type="scientific">Candidatus Gallitreponema excrementavium</name>
    <dbReference type="NCBI Taxonomy" id="2840840"/>
    <lineage>
        <taxon>Bacteria</taxon>
        <taxon>Pseudomonadati</taxon>
        <taxon>Spirochaetota</taxon>
        <taxon>Spirochaetia</taxon>
        <taxon>Spirochaetales</taxon>
        <taxon>Candidatus Gallitreponema</taxon>
    </lineage>
</organism>